<organism evidence="1 2">
    <name type="scientific">Actinopolymorpha pittospori</name>
    <dbReference type="NCBI Taxonomy" id="648752"/>
    <lineage>
        <taxon>Bacteria</taxon>
        <taxon>Bacillati</taxon>
        <taxon>Actinomycetota</taxon>
        <taxon>Actinomycetes</taxon>
        <taxon>Propionibacteriales</taxon>
        <taxon>Actinopolymorphaceae</taxon>
        <taxon>Actinopolymorpha</taxon>
    </lineage>
</organism>
<sequence length="231" mass="26649">MEPWIVFLLFLAVVGAVWYLNRRARQRRMAAFQALAAAQGWQWIEEDDRYVRNWNSHPFGQGRKRRATNILVGKYRGREIAAYDYEYQTESDNGKDRTTTTHRYAIWVVTLPSRLPELEVRKEGIFGGRVAAAFGFGDLQLESEEFNRTFRVGTPDRRYATAMLHPRMMELLLARGRNGMSWRIAGDALLCWEEGKAEPDAIVPRLDVLADVVDLVPSFVWKDYGSASTRE</sequence>
<reference evidence="1" key="1">
    <citation type="submission" date="2020-10" db="EMBL/GenBank/DDBJ databases">
        <title>Sequencing the genomes of 1000 actinobacteria strains.</title>
        <authorList>
            <person name="Klenk H.-P."/>
        </authorList>
    </citation>
    <scope>NUCLEOTIDE SEQUENCE</scope>
    <source>
        <strain evidence="1">DSM 45354</strain>
    </source>
</reference>
<keyword evidence="2" id="KW-1185">Reference proteome</keyword>
<dbReference type="RefSeq" id="WP_192755735.1">
    <property type="nucleotide sequence ID" value="NZ_BAABJL010000084.1"/>
</dbReference>
<evidence type="ECO:0000313" key="2">
    <source>
        <dbReference type="Proteomes" id="UP000638648"/>
    </source>
</evidence>
<dbReference type="Proteomes" id="UP000638648">
    <property type="component" value="Unassembled WGS sequence"/>
</dbReference>
<dbReference type="AlphaFoldDB" id="A0A927N5G2"/>
<comment type="caution">
    <text evidence="1">The sequence shown here is derived from an EMBL/GenBank/DDBJ whole genome shotgun (WGS) entry which is preliminary data.</text>
</comment>
<evidence type="ECO:0008006" key="3">
    <source>
        <dbReference type="Google" id="ProtNLM"/>
    </source>
</evidence>
<protein>
    <recommendedName>
        <fullName evidence="3">DUF3137 domain-containing protein</fullName>
    </recommendedName>
</protein>
<proteinExistence type="predicted"/>
<evidence type="ECO:0000313" key="1">
    <source>
        <dbReference type="EMBL" id="MBE1612746.1"/>
    </source>
</evidence>
<accession>A0A927N5G2</accession>
<gene>
    <name evidence="1" type="ORF">HEB94_009594</name>
</gene>
<name>A0A927N5G2_9ACTN</name>
<dbReference type="EMBL" id="JADBEM010000001">
    <property type="protein sequence ID" value="MBE1612746.1"/>
    <property type="molecule type" value="Genomic_DNA"/>
</dbReference>